<feature type="region of interest" description="Disordered" evidence="1">
    <location>
        <begin position="290"/>
        <end position="310"/>
    </location>
</feature>
<feature type="region of interest" description="Disordered" evidence="1">
    <location>
        <begin position="1138"/>
        <end position="1163"/>
    </location>
</feature>
<reference evidence="3 4" key="1">
    <citation type="journal article" date="2021" name="Elife">
        <title>Chloroplast acquisition without the gene transfer in kleptoplastic sea slugs, Plakobranchus ocellatus.</title>
        <authorList>
            <person name="Maeda T."/>
            <person name="Takahashi S."/>
            <person name="Yoshida T."/>
            <person name="Shimamura S."/>
            <person name="Takaki Y."/>
            <person name="Nagai Y."/>
            <person name="Toyoda A."/>
            <person name="Suzuki Y."/>
            <person name="Arimoto A."/>
            <person name="Ishii H."/>
            <person name="Satoh N."/>
            <person name="Nishiyama T."/>
            <person name="Hasebe M."/>
            <person name="Maruyama T."/>
            <person name="Minagawa J."/>
            <person name="Obokata J."/>
            <person name="Shigenobu S."/>
        </authorList>
    </citation>
    <scope>NUCLEOTIDE SEQUENCE [LARGE SCALE GENOMIC DNA]</scope>
</reference>
<sequence length="1283" mass="141811">MAAGDSRVLLAATVIEVGQGPVTYAACRQCYCKLSENAESDAFKKLRCGKCGRLYDPGDVYYRFRLCLNITDFLSSASITTFGGMLDVFFGATASEFNKAIFNIKEKYHHCWEDIVYLATKQVFEGSNFLFGFKVASTLLKDSFVKRPSQQVLLSDVVKQSISLQTGRNVIAVQMVRQDQSDHNARTVVDSLHDIFNVLDDISQSQDDPVVLNKENLRIAVENLCTPGLAAIKDHNDLHAPLLVSFNSESSLSFNEKNSHLSYDLSSIRLSCDNSAQILKKTKARRTSLTNITNTDDDSPNSDVTNGNESKLSCQNSFTNTLPNIENSSAILNLKSERRNSGCLVGLRRSKRISEKKKTSTADAQIDANKSIERESFLNYCSKRKEKRLAKKLHNVSWCVRKQKVLAHNALHTHEVPGSVISGGIHNDHVIDKIFQSKDGVQSPHSRTGEVSNIANLERLSIEGVRTVTLDISQLTQDVDLKSADNELLEETGSNCLSEHQCSLPSVENSLSITCKEIVQEGQQQKSVINDDLPIDAQLDGLSCLTQPGSDMEITQNIAPVGSVTRRGQTRKEAMQMTRFLYNDSDITGFSKIVEELAQSENLSAFMLSDQFKPVAKDPEENRTASFNCDEMISRGNLDLRLLDGDRVMSIPEGNKRNCDVMEQAGHNHDNNGSGCGKSTSNSFNPLNFSHVTFRRKRKQKQLLLNSPSSETAERKASRLDNQTNISCNDTDLMNAPDSEDIHAFLDGIKTGPEEYSTLCSVPVGVESVKTHLPVKNHLDGMKYLPQCFRINSKQMYVSKLSKNLDRNTVSEKLTSDTDSSVPCSNAYKCHESNCLKSEETKLITQTNSPIVFCMQGDPSKNMIEKPQLTEALCKSRCSFDFLDKDISYCSSRGNANQISQCSIAGEHFDRKGVTFKSTEACKKIVSECHNHSIDNSMASIQSSELGNDSSELKNNALPLDMSSDLFDDSSLALTSKQEENSQVSAQDQKAFSVSSACFDLRTENVAKSNASLHASLNMSTPFVTKKKVRFSRKRKETFFYDFEIISHLPVTPPPVVVLKSCLKRGKNKSALSNSPACSQDLFDSPEKFSPHPKSPTKNNISDIISAPSANRAGFYASTKNTNAEACQDLLPITSLRSDSEKGMPYTATGTSGSQELFSSDEEESSLTFADKVQYVREDKISRSNNQYVRDLGNNEPHCNATVSTGESFPALHTDEVQTENNILLSAEDKPGNDSLDLFSPSLSQSSFHRNYPVGFPGPNASFAKQQNQADSDTPDLFDLDSE</sequence>
<feature type="region of interest" description="Disordered" evidence="1">
    <location>
        <begin position="1249"/>
        <end position="1283"/>
    </location>
</feature>
<dbReference type="EMBL" id="BLXT01005378">
    <property type="protein sequence ID" value="GFO22344.1"/>
    <property type="molecule type" value="Genomic_DNA"/>
</dbReference>
<dbReference type="PANTHER" id="PTHR35537:SF1">
    <property type="entry name" value="DNA DAMAGE-INDUCED APOPTOSIS SUPPRESSOR PROTEIN"/>
    <property type="match status" value="1"/>
</dbReference>
<dbReference type="Gene3D" id="2.40.50.140">
    <property type="entry name" value="Nucleic acid-binding proteins"/>
    <property type="match status" value="1"/>
</dbReference>
<dbReference type="SUPFAM" id="SSF50249">
    <property type="entry name" value="Nucleic acid-binding proteins"/>
    <property type="match status" value="1"/>
</dbReference>
<evidence type="ECO:0000259" key="2">
    <source>
        <dbReference type="Pfam" id="PF08646"/>
    </source>
</evidence>
<comment type="caution">
    <text evidence="3">The sequence shown here is derived from an EMBL/GenBank/DDBJ whole genome shotgun (WGS) entry which is preliminary data.</text>
</comment>
<dbReference type="InterPro" id="IPR043522">
    <property type="entry name" value="DDIAS"/>
</dbReference>
<dbReference type="GO" id="GO:0005634">
    <property type="term" value="C:nucleus"/>
    <property type="evidence" value="ECO:0007669"/>
    <property type="project" value="TreeGrafter"/>
</dbReference>
<keyword evidence="4" id="KW-1185">Reference proteome</keyword>
<dbReference type="GO" id="GO:0005737">
    <property type="term" value="C:cytoplasm"/>
    <property type="evidence" value="ECO:0007669"/>
    <property type="project" value="TreeGrafter"/>
</dbReference>
<dbReference type="Pfam" id="PF08646">
    <property type="entry name" value="Rep_fac-A_C"/>
    <property type="match status" value="1"/>
</dbReference>
<dbReference type="GO" id="GO:1902230">
    <property type="term" value="P:negative regulation of intrinsic apoptotic signaling pathway in response to DNA damage"/>
    <property type="evidence" value="ECO:0007669"/>
    <property type="project" value="InterPro"/>
</dbReference>
<evidence type="ECO:0000313" key="4">
    <source>
        <dbReference type="Proteomes" id="UP000735302"/>
    </source>
</evidence>
<accession>A0AAV4BU51</accession>
<feature type="region of interest" description="Disordered" evidence="1">
    <location>
        <begin position="702"/>
        <end position="726"/>
    </location>
</feature>
<evidence type="ECO:0000256" key="1">
    <source>
        <dbReference type="SAM" id="MobiDB-lite"/>
    </source>
</evidence>
<gene>
    <name evidence="3" type="ORF">PoB_004884900</name>
</gene>
<name>A0AAV4BU51_9GAST</name>
<feature type="domain" description="Replication factor A C-terminal" evidence="2">
    <location>
        <begin position="10"/>
        <end position="115"/>
    </location>
</feature>
<dbReference type="Proteomes" id="UP000735302">
    <property type="component" value="Unassembled WGS sequence"/>
</dbReference>
<organism evidence="3 4">
    <name type="scientific">Plakobranchus ocellatus</name>
    <dbReference type="NCBI Taxonomy" id="259542"/>
    <lineage>
        <taxon>Eukaryota</taxon>
        <taxon>Metazoa</taxon>
        <taxon>Spiralia</taxon>
        <taxon>Lophotrochozoa</taxon>
        <taxon>Mollusca</taxon>
        <taxon>Gastropoda</taxon>
        <taxon>Heterobranchia</taxon>
        <taxon>Euthyneura</taxon>
        <taxon>Panpulmonata</taxon>
        <taxon>Sacoglossa</taxon>
        <taxon>Placobranchoidea</taxon>
        <taxon>Plakobranchidae</taxon>
        <taxon>Plakobranchus</taxon>
    </lineage>
</organism>
<dbReference type="InterPro" id="IPR012340">
    <property type="entry name" value="NA-bd_OB-fold"/>
</dbReference>
<protein>
    <submittedName>
        <fullName evidence="3">Nitric oxide-inducible gene protein</fullName>
    </submittedName>
</protein>
<feature type="compositionally biased region" description="Acidic residues" evidence="1">
    <location>
        <begin position="1273"/>
        <end position="1283"/>
    </location>
</feature>
<proteinExistence type="predicted"/>
<feature type="compositionally biased region" description="Polar residues" evidence="1">
    <location>
        <begin position="301"/>
        <end position="310"/>
    </location>
</feature>
<evidence type="ECO:0000313" key="3">
    <source>
        <dbReference type="EMBL" id="GFO22344.1"/>
    </source>
</evidence>
<dbReference type="InterPro" id="IPR013955">
    <property type="entry name" value="Rep_factor-A_C"/>
</dbReference>
<feature type="compositionally biased region" description="Polar residues" evidence="1">
    <location>
        <begin position="1263"/>
        <end position="1272"/>
    </location>
</feature>
<dbReference type="PANTHER" id="PTHR35537">
    <property type="entry name" value="DNA DAMAGE-INDUCIBLE APOPTOSIS SUPPRESSOR PROTEIN DDIAS"/>
    <property type="match status" value="1"/>
</dbReference>